<evidence type="ECO:0000256" key="5">
    <source>
        <dbReference type="SAM" id="MobiDB-lite"/>
    </source>
</evidence>
<dbReference type="GO" id="GO:0030288">
    <property type="term" value="C:outer membrane-bounded periplasmic space"/>
    <property type="evidence" value="ECO:0007669"/>
    <property type="project" value="TreeGrafter"/>
</dbReference>
<protein>
    <submittedName>
        <fullName evidence="6">Protein refolding chaperone Spy/CpxP family</fullName>
    </submittedName>
</protein>
<dbReference type="PANTHER" id="PTHR38102">
    <property type="entry name" value="PERIPLASMIC CHAPERONE SPY"/>
    <property type="match status" value="1"/>
</dbReference>
<comment type="similarity">
    <text evidence="2">Belongs to the CpxP/Spy family.</text>
</comment>
<dbReference type="InterPro" id="IPR025961">
    <property type="entry name" value="Metal_resist"/>
</dbReference>
<proteinExistence type="inferred from homology"/>
<keyword evidence="4" id="KW-0574">Periplasm</keyword>
<dbReference type="EMBL" id="FXTB01000007">
    <property type="protein sequence ID" value="SMO77815.1"/>
    <property type="molecule type" value="Genomic_DNA"/>
</dbReference>
<keyword evidence="7" id="KW-1185">Reference proteome</keyword>
<dbReference type="OrthoDB" id="1525179at2"/>
<organism evidence="6 7">
    <name type="scientific">Saccharicrinis carchari</name>
    <dbReference type="NCBI Taxonomy" id="1168039"/>
    <lineage>
        <taxon>Bacteria</taxon>
        <taxon>Pseudomonadati</taxon>
        <taxon>Bacteroidota</taxon>
        <taxon>Bacteroidia</taxon>
        <taxon>Marinilabiliales</taxon>
        <taxon>Marinilabiliaceae</taxon>
        <taxon>Saccharicrinis</taxon>
    </lineage>
</organism>
<dbReference type="InterPro" id="IPR052211">
    <property type="entry name" value="Cpx_auxiliary_protein"/>
</dbReference>
<accession>A0A521E1V1</accession>
<feature type="region of interest" description="Disordered" evidence="5">
    <location>
        <begin position="147"/>
        <end position="192"/>
    </location>
</feature>
<dbReference type="RefSeq" id="WP_142534004.1">
    <property type="nucleotide sequence ID" value="NZ_FXTB01000007.1"/>
</dbReference>
<dbReference type="AlphaFoldDB" id="A0A521E1V1"/>
<dbReference type="GO" id="GO:0051082">
    <property type="term" value="F:unfolded protein binding"/>
    <property type="evidence" value="ECO:0007669"/>
    <property type="project" value="TreeGrafter"/>
</dbReference>
<gene>
    <name evidence="6" type="ORF">SAMN06265379_107125</name>
</gene>
<dbReference type="Gene3D" id="1.20.120.1490">
    <property type="match status" value="1"/>
</dbReference>
<dbReference type="CDD" id="cd09916">
    <property type="entry name" value="CpxP_like"/>
    <property type="match status" value="1"/>
</dbReference>
<dbReference type="PANTHER" id="PTHR38102:SF1">
    <property type="entry name" value="PERIPLASMIC CHAPERONE SPY"/>
    <property type="match status" value="1"/>
</dbReference>
<evidence type="ECO:0000313" key="7">
    <source>
        <dbReference type="Proteomes" id="UP000319040"/>
    </source>
</evidence>
<evidence type="ECO:0000256" key="3">
    <source>
        <dbReference type="ARBA" id="ARBA00022729"/>
    </source>
</evidence>
<dbReference type="InterPro" id="IPR012899">
    <property type="entry name" value="LTXXQ"/>
</dbReference>
<dbReference type="Proteomes" id="UP000319040">
    <property type="component" value="Unassembled WGS sequence"/>
</dbReference>
<evidence type="ECO:0000256" key="2">
    <source>
        <dbReference type="ARBA" id="ARBA00008441"/>
    </source>
</evidence>
<dbReference type="Pfam" id="PF13801">
    <property type="entry name" value="Metal_resist"/>
    <property type="match status" value="1"/>
</dbReference>
<reference evidence="6 7" key="1">
    <citation type="submission" date="2017-05" db="EMBL/GenBank/DDBJ databases">
        <authorList>
            <person name="Varghese N."/>
            <person name="Submissions S."/>
        </authorList>
    </citation>
    <scope>NUCLEOTIDE SEQUENCE [LARGE SCALE GENOMIC DNA]</scope>
    <source>
        <strain evidence="6 7">DSM 27040</strain>
    </source>
</reference>
<comment type="subcellular location">
    <subcellularLocation>
        <location evidence="1">Periplasm</location>
    </subcellularLocation>
</comment>
<sequence length="192" mass="20996">MKKNSLHKIITLFALFGVLIIGSAWGYGDGQGRRANAGNGDFRAMRGLDLTDAQQEQIKALRVDFMKEMTPQRNNMRIKMAELNAASVGDNVDTQAVNKLLDEIGAIKTDMAKKQFANKQKVRSVLSDEQRVMFDALCNQGMRGGIKGKALGQGRRGNKGNFSQGYRGQGQGRGFDKQGQRSTGRGMGKPAL</sequence>
<name>A0A521E1V1_SACCC</name>
<evidence type="ECO:0000256" key="1">
    <source>
        <dbReference type="ARBA" id="ARBA00004418"/>
    </source>
</evidence>
<keyword evidence="3" id="KW-0732">Signal</keyword>
<evidence type="ECO:0000256" key="4">
    <source>
        <dbReference type="ARBA" id="ARBA00022764"/>
    </source>
</evidence>
<evidence type="ECO:0000313" key="6">
    <source>
        <dbReference type="EMBL" id="SMO77815.1"/>
    </source>
</evidence>